<dbReference type="InterPro" id="IPR011098">
    <property type="entry name" value="G5_dom"/>
</dbReference>
<proteinExistence type="predicted"/>
<dbReference type="Gene3D" id="2.20.230.10">
    <property type="entry name" value="Resuscitation-promoting factor rpfb"/>
    <property type="match status" value="1"/>
</dbReference>
<organism evidence="5 6">
    <name type="scientific">Listeria aquatica</name>
    <dbReference type="NCBI Taxonomy" id="1494960"/>
    <lineage>
        <taxon>Bacteria</taxon>
        <taxon>Bacillati</taxon>
        <taxon>Bacillota</taxon>
        <taxon>Bacilli</taxon>
        <taxon>Bacillales</taxon>
        <taxon>Listeriaceae</taxon>
        <taxon>Listeria</taxon>
    </lineage>
</organism>
<dbReference type="EMBL" id="JAARRM010000002">
    <property type="protein sequence ID" value="MBC1521647.1"/>
    <property type="molecule type" value="Genomic_DNA"/>
</dbReference>
<dbReference type="AlphaFoldDB" id="A0A841ZQ43"/>
<evidence type="ECO:0000256" key="2">
    <source>
        <dbReference type="SAM" id="MobiDB-lite"/>
    </source>
</evidence>
<accession>A0A841ZQ43</accession>
<dbReference type="Pfam" id="PF03990">
    <property type="entry name" value="DUF348"/>
    <property type="match status" value="3"/>
</dbReference>
<dbReference type="GO" id="GO:0019867">
    <property type="term" value="C:outer membrane"/>
    <property type="evidence" value="ECO:0007669"/>
    <property type="project" value="InterPro"/>
</dbReference>
<evidence type="ECO:0000259" key="4">
    <source>
        <dbReference type="PROSITE" id="PS51109"/>
    </source>
</evidence>
<keyword evidence="3" id="KW-0472">Membrane</keyword>
<dbReference type="PANTHER" id="PTHR39160:SF4">
    <property type="entry name" value="RESUSCITATION-PROMOTING FACTOR RPFB"/>
    <property type="match status" value="1"/>
</dbReference>
<feature type="transmembrane region" description="Helical" evidence="3">
    <location>
        <begin position="17"/>
        <end position="36"/>
    </location>
</feature>
<dbReference type="GO" id="GO:0004553">
    <property type="term" value="F:hydrolase activity, hydrolyzing O-glycosyl compounds"/>
    <property type="evidence" value="ECO:0007669"/>
    <property type="project" value="InterPro"/>
</dbReference>
<feature type="region of interest" description="Disordered" evidence="2">
    <location>
        <begin position="291"/>
        <end position="332"/>
    </location>
</feature>
<dbReference type="InterPro" id="IPR007137">
    <property type="entry name" value="DUF348"/>
</dbReference>
<keyword evidence="3" id="KW-0812">Transmembrane</keyword>
<dbReference type="SMART" id="SM01208">
    <property type="entry name" value="G5"/>
    <property type="match status" value="1"/>
</dbReference>
<dbReference type="Pfam" id="PF06725">
    <property type="entry name" value="3D"/>
    <property type="match status" value="1"/>
</dbReference>
<reference evidence="5 6" key="1">
    <citation type="submission" date="2020-03" db="EMBL/GenBank/DDBJ databases">
        <title>Soil Listeria distribution.</title>
        <authorList>
            <person name="Liao J."/>
            <person name="Wiedmann M."/>
        </authorList>
    </citation>
    <scope>NUCLEOTIDE SEQUENCE [LARGE SCALE GENOMIC DNA]</scope>
    <source>
        <strain evidence="5 6">FSL L7-1507</strain>
    </source>
</reference>
<feature type="domain" description="G5" evidence="4">
    <location>
        <begin position="208"/>
        <end position="288"/>
    </location>
</feature>
<dbReference type="InterPro" id="IPR036908">
    <property type="entry name" value="RlpA-like_sf"/>
</dbReference>
<feature type="compositionally biased region" description="Low complexity" evidence="2">
    <location>
        <begin position="311"/>
        <end position="323"/>
    </location>
</feature>
<dbReference type="PROSITE" id="PS51109">
    <property type="entry name" value="G5"/>
    <property type="match status" value="1"/>
</dbReference>
<dbReference type="SUPFAM" id="SSF50685">
    <property type="entry name" value="Barwin-like endoglucanases"/>
    <property type="match status" value="1"/>
</dbReference>
<evidence type="ECO:0000313" key="5">
    <source>
        <dbReference type="EMBL" id="MBC1521647.1"/>
    </source>
</evidence>
<dbReference type="RefSeq" id="WP_185373679.1">
    <property type="nucleotide sequence ID" value="NZ_CP195758.1"/>
</dbReference>
<sequence>MTMENSSNSVRSSKWKLPLMIAGFVIVVSLVFYFVFEGTKNDIIINNAGEKIEAKTHAKTVGEALQESGIKLSAHDEVSPAKNAKVKDGMKIDYTKANQLTIVDNGNKEKVWSTKKTVGDVLKDENITTRPQDAVSVALDTKVKNGMNVNINRAIALSLQNGEKKENVWSTKSSVQDLLDEKNIKLGKDDRVSPEKDADLKENMLVRVTYVDKKTEEKNEKVAFDTVYKEDSSLEKGKTKLLSDGKHGTKKVKYEIVFENGKEKSRKRVGEDLLTDSKNKVVARGTKQVQVATVSHENSSEKTVATAPEQSSSASSSSSSAPSGGRTFTMQSTAYTGGGVTATGINLSANPGMKVVAVDPSVIPLGSRVHVSGYGEAIAGDTGGAIKGNIVDVYFSSNAACISWGRRTVTVTVL</sequence>
<feature type="compositionally biased region" description="Polar residues" evidence="2">
    <location>
        <begin position="291"/>
        <end position="303"/>
    </location>
</feature>
<dbReference type="InterPro" id="IPR010611">
    <property type="entry name" value="3D_dom"/>
</dbReference>
<name>A0A841ZQ43_9LIST</name>
<dbReference type="PANTHER" id="PTHR39160">
    <property type="entry name" value="CELL WALL-BINDING PROTEIN YOCH"/>
    <property type="match status" value="1"/>
</dbReference>
<dbReference type="GO" id="GO:0009254">
    <property type="term" value="P:peptidoglycan turnover"/>
    <property type="evidence" value="ECO:0007669"/>
    <property type="project" value="InterPro"/>
</dbReference>
<keyword evidence="3" id="KW-1133">Transmembrane helix</keyword>
<gene>
    <name evidence="5" type="ORF">HB912_08300</name>
</gene>
<keyword evidence="1" id="KW-0732">Signal</keyword>
<dbReference type="Gene3D" id="2.40.40.10">
    <property type="entry name" value="RlpA-like domain"/>
    <property type="match status" value="1"/>
</dbReference>
<dbReference type="CDD" id="cd22786">
    <property type="entry name" value="DPBB_YuiC-like"/>
    <property type="match status" value="1"/>
</dbReference>
<evidence type="ECO:0000256" key="3">
    <source>
        <dbReference type="SAM" id="Phobius"/>
    </source>
</evidence>
<protein>
    <submittedName>
        <fullName evidence="5">DUF348 domain-containing protein</fullName>
    </submittedName>
</protein>
<dbReference type="Pfam" id="PF07501">
    <property type="entry name" value="G5"/>
    <property type="match status" value="1"/>
</dbReference>
<comment type="caution">
    <text evidence="5">The sequence shown here is derived from an EMBL/GenBank/DDBJ whole genome shotgun (WGS) entry which is preliminary data.</text>
</comment>
<dbReference type="Proteomes" id="UP000559885">
    <property type="component" value="Unassembled WGS sequence"/>
</dbReference>
<dbReference type="InterPro" id="IPR051933">
    <property type="entry name" value="Resuscitation_pf_RpfB"/>
</dbReference>
<evidence type="ECO:0000256" key="1">
    <source>
        <dbReference type="ARBA" id="ARBA00022729"/>
    </source>
</evidence>
<evidence type="ECO:0000313" key="6">
    <source>
        <dbReference type="Proteomes" id="UP000559885"/>
    </source>
</evidence>